<gene>
    <name evidence="2" type="ORF">FGG08_007716</name>
</gene>
<comment type="caution">
    <text evidence="2">The sequence shown here is derived from an EMBL/GenBank/DDBJ whole genome shotgun (WGS) entry which is preliminary data.</text>
</comment>
<sequence>MRAFTAGIVLLLAVLSPGQLRAGDPKQLQQQQVFDVPRVDKLIIDGKAEDWGDRGFRVLMMGNDKGEVKASADLDASFRLGWDE</sequence>
<proteinExistence type="predicted"/>
<dbReference type="Proteomes" id="UP000698800">
    <property type="component" value="Unassembled WGS sequence"/>
</dbReference>
<accession>A0A9P8HTA9</accession>
<feature type="chain" id="PRO_5040447860" evidence="1">
    <location>
        <begin position="23"/>
        <end position="84"/>
    </location>
</feature>
<evidence type="ECO:0000256" key="1">
    <source>
        <dbReference type="SAM" id="SignalP"/>
    </source>
</evidence>
<dbReference type="AlphaFoldDB" id="A0A9P8HTA9"/>
<feature type="non-terminal residue" evidence="2">
    <location>
        <position position="84"/>
    </location>
</feature>
<keyword evidence="3" id="KW-1185">Reference proteome</keyword>
<protein>
    <submittedName>
        <fullName evidence="2">Uncharacterized protein</fullName>
    </submittedName>
</protein>
<organism evidence="2 3">
    <name type="scientific">Glutinoglossum americanum</name>
    <dbReference type="NCBI Taxonomy" id="1670608"/>
    <lineage>
        <taxon>Eukaryota</taxon>
        <taxon>Fungi</taxon>
        <taxon>Dikarya</taxon>
        <taxon>Ascomycota</taxon>
        <taxon>Pezizomycotina</taxon>
        <taxon>Geoglossomycetes</taxon>
        <taxon>Geoglossales</taxon>
        <taxon>Geoglossaceae</taxon>
        <taxon>Glutinoglossum</taxon>
    </lineage>
</organism>
<keyword evidence="1" id="KW-0732">Signal</keyword>
<evidence type="ECO:0000313" key="2">
    <source>
        <dbReference type="EMBL" id="KAH0533484.1"/>
    </source>
</evidence>
<name>A0A9P8HTA9_9PEZI</name>
<dbReference type="EMBL" id="JAGHQL010000546">
    <property type="protein sequence ID" value="KAH0533484.1"/>
    <property type="molecule type" value="Genomic_DNA"/>
</dbReference>
<feature type="signal peptide" evidence="1">
    <location>
        <begin position="1"/>
        <end position="22"/>
    </location>
</feature>
<reference evidence="2" key="1">
    <citation type="submission" date="2021-03" db="EMBL/GenBank/DDBJ databases">
        <title>Comparative genomics and phylogenomic investigation of the class Geoglossomycetes provide insights into ecological specialization and systematics.</title>
        <authorList>
            <person name="Melie T."/>
            <person name="Pirro S."/>
            <person name="Miller A.N."/>
            <person name="Quandt A."/>
        </authorList>
    </citation>
    <scope>NUCLEOTIDE SEQUENCE</scope>
    <source>
        <strain evidence="2">GBOQ0MN5Z8</strain>
    </source>
</reference>
<evidence type="ECO:0000313" key="3">
    <source>
        <dbReference type="Proteomes" id="UP000698800"/>
    </source>
</evidence>